<protein>
    <submittedName>
        <fullName evidence="1">9039_t:CDS:1</fullName>
    </submittedName>
</protein>
<dbReference type="Proteomes" id="UP000789366">
    <property type="component" value="Unassembled WGS sequence"/>
</dbReference>
<sequence>TFIEKYDINNTSIELRAEKKFLPENIITILKNENFWSNLFQLKEILLPFCFGLDKLQRDNAKLFEIIYYYSAWFGNTPNSILYKLNMYRKQLYSFNIATFNNFKDNVLNYWEFVASNSQFELPKLACHIFAVAVNTASVEQLFSSMETNKDNVETFLEDLDNGSEDDEIEDKNAMQQVIDKWIEMLEDEATENIEQTSNIIRTNNQSLDEILIKEHPCQDRNAKWLLENLFIAELELPKFINKNLS</sequence>
<proteinExistence type="predicted"/>
<evidence type="ECO:0000313" key="1">
    <source>
        <dbReference type="EMBL" id="CAG8463926.1"/>
    </source>
</evidence>
<gene>
    <name evidence="1" type="ORF">SPELUC_LOCUS1384</name>
</gene>
<dbReference type="EMBL" id="CAJVPW010000728">
    <property type="protein sequence ID" value="CAG8463926.1"/>
    <property type="molecule type" value="Genomic_DNA"/>
</dbReference>
<keyword evidence="2" id="KW-1185">Reference proteome</keyword>
<organism evidence="1 2">
    <name type="scientific">Cetraspora pellucida</name>
    <dbReference type="NCBI Taxonomy" id="1433469"/>
    <lineage>
        <taxon>Eukaryota</taxon>
        <taxon>Fungi</taxon>
        <taxon>Fungi incertae sedis</taxon>
        <taxon>Mucoromycota</taxon>
        <taxon>Glomeromycotina</taxon>
        <taxon>Glomeromycetes</taxon>
        <taxon>Diversisporales</taxon>
        <taxon>Gigasporaceae</taxon>
        <taxon>Cetraspora</taxon>
    </lineage>
</organism>
<accession>A0ACA9KD02</accession>
<feature type="non-terminal residue" evidence="1">
    <location>
        <position position="1"/>
    </location>
</feature>
<name>A0ACA9KD02_9GLOM</name>
<evidence type="ECO:0000313" key="2">
    <source>
        <dbReference type="Proteomes" id="UP000789366"/>
    </source>
</evidence>
<comment type="caution">
    <text evidence="1">The sequence shown here is derived from an EMBL/GenBank/DDBJ whole genome shotgun (WGS) entry which is preliminary data.</text>
</comment>
<reference evidence="1" key="1">
    <citation type="submission" date="2021-06" db="EMBL/GenBank/DDBJ databases">
        <authorList>
            <person name="Kallberg Y."/>
            <person name="Tangrot J."/>
            <person name="Rosling A."/>
        </authorList>
    </citation>
    <scope>NUCLEOTIDE SEQUENCE</scope>
    <source>
        <strain evidence="1">28 12/20/2015</strain>
    </source>
</reference>